<keyword evidence="8" id="KW-1185">Reference proteome</keyword>
<feature type="transmembrane region" description="Helical" evidence="6">
    <location>
        <begin position="63"/>
        <end position="84"/>
    </location>
</feature>
<evidence type="ECO:0000313" key="7">
    <source>
        <dbReference type="EMBL" id="MCV2370931.1"/>
    </source>
</evidence>
<evidence type="ECO:0000256" key="3">
    <source>
        <dbReference type="ARBA" id="ARBA00022692"/>
    </source>
</evidence>
<feature type="transmembrane region" description="Helical" evidence="6">
    <location>
        <begin position="6"/>
        <end position="28"/>
    </location>
</feature>
<evidence type="ECO:0000313" key="8">
    <source>
        <dbReference type="Proteomes" id="UP001209701"/>
    </source>
</evidence>
<evidence type="ECO:0000256" key="5">
    <source>
        <dbReference type="ARBA" id="ARBA00023136"/>
    </source>
</evidence>
<keyword evidence="3 6" id="KW-0812">Transmembrane</keyword>
<keyword evidence="2" id="KW-1003">Cell membrane</keyword>
<evidence type="ECO:0000256" key="1">
    <source>
        <dbReference type="ARBA" id="ARBA00004651"/>
    </source>
</evidence>
<dbReference type="RefSeq" id="WP_263573511.1">
    <property type="nucleotide sequence ID" value="NZ_JAJIRN010000011.1"/>
</dbReference>
<feature type="transmembrane region" description="Helical" evidence="6">
    <location>
        <begin position="40"/>
        <end position="57"/>
    </location>
</feature>
<dbReference type="PANTHER" id="PTHR43370:SF1">
    <property type="entry name" value="GUANOSINE ABC TRANSPORTER PERMEASE PROTEIN NUPQ"/>
    <property type="match status" value="1"/>
</dbReference>
<evidence type="ECO:0000256" key="6">
    <source>
        <dbReference type="SAM" id="Phobius"/>
    </source>
</evidence>
<gene>
    <name evidence="7" type="ORF">LNV07_22825</name>
</gene>
<protein>
    <submittedName>
        <fullName evidence="7">ABC transporter permease</fullName>
    </submittedName>
</protein>
<reference evidence="7 8" key="1">
    <citation type="submission" date="2021-11" db="EMBL/GenBank/DDBJ databases">
        <authorList>
            <person name="Liang Q."/>
            <person name="Mou H."/>
            <person name="Liu Z."/>
        </authorList>
    </citation>
    <scope>NUCLEOTIDE SEQUENCE [LARGE SCALE GENOMIC DNA]</scope>
    <source>
        <strain evidence="7 8">CHU3</strain>
    </source>
</reference>
<keyword evidence="5 6" id="KW-0472">Membrane</keyword>
<feature type="transmembrane region" description="Helical" evidence="6">
    <location>
        <begin position="260"/>
        <end position="278"/>
    </location>
</feature>
<sequence>MDEILIGSVLASTLRVSTPLLLCALAGLVAERSGVVDIGLEGKMLFAAFAAAAAASISHSTAWGMLAAIGVACLLSLIHGFACVSNRGDQVVSGVAINMVAAGLTVVLGIAWFQQGGQTPPVAADVRLTGLIPAWSELDAAVADLGPWLGAVIGHGLLSHNSLVYLAFALVAGVWFFLERTKPGLRLRAVGENPAMVDAAGVSVPKLRYAALLINGLLCGLAGSYLVLAQNAAFSPNMTAGRGYIALAAMIFGKWKPLPTLFACLLFGFLDAVAIRMQGAVMPAGLGGGEIPVQLIQALPYLLTVVLLAGFIGQALAPKALGRPYVKER</sequence>
<keyword evidence="4 6" id="KW-1133">Transmembrane helix</keyword>
<organism evidence="7 8">
    <name type="scientific">Roseateles oligotrophus</name>
    <dbReference type="NCBI Taxonomy" id="1769250"/>
    <lineage>
        <taxon>Bacteria</taxon>
        <taxon>Pseudomonadati</taxon>
        <taxon>Pseudomonadota</taxon>
        <taxon>Betaproteobacteria</taxon>
        <taxon>Burkholderiales</taxon>
        <taxon>Sphaerotilaceae</taxon>
        <taxon>Roseateles</taxon>
    </lineage>
</organism>
<feature type="transmembrane region" description="Helical" evidence="6">
    <location>
        <begin position="298"/>
        <end position="317"/>
    </location>
</feature>
<comment type="subcellular location">
    <subcellularLocation>
        <location evidence="1">Cell membrane</location>
        <topology evidence="1">Multi-pass membrane protein</topology>
    </subcellularLocation>
</comment>
<accession>A0ABT2YLH0</accession>
<comment type="caution">
    <text evidence="7">The sequence shown here is derived from an EMBL/GenBank/DDBJ whole genome shotgun (WGS) entry which is preliminary data.</text>
</comment>
<dbReference type="Pfam" id="PF02653">
    <property type="entry name" value="BPD_transp_2"/>
    <property type="match status" value="1"/>
</dbReference>
<feature type="transmembrane region" description="Helical" evidence="6">
    <location>
        <begin position="91"/>
        <end position="113"/>
    </location>
</feature>
<dbReference type="CDD" id="cd06580">
    <property type="entry name" value="TM_PBP1_transp_TpRbsC_like"/>
    <property type="match status" value="1"/>
</dbReference>
<name>A0ABT2YLH0_9BURK</name>
<evidence type="ECO:0000256" key="2">
    <source>
        <dbReference type="ARBA" id="ARBA00022475"/>
    </source>
</evidence>
<dbReference type="InterPro" id="IPR001851">
    <property type="entry name" value="ABC_transp_permease"/>
</dbReference>
<proteinExistence type="predicted"/>
<evidence type="ECO:0000256" key="4">
    <source>
        <dbReference type="ARBA" id="ARBA00022989"/>
    </source>
</evidence>
<dbReference type="Proteomes" id="UP001209701">
    <property type="component" value="Unassembled WGS sequence"/>
</dbReference>
<feature type="transmembrane region" description="Helical" evidence="6">
    <location>
        <begin position="157"/>
        <end position="178"/>
    </location>
</feature>
<dbReference type="PANTHER" id="PTHR43370">
    <property type="entry name" value="SUGAR ABC TRANSPORTER INTEGRAL MEMBRANE PROTEIN-RELATED"/>
    <property type="match status" value="1"/>
</dbReference>
<dbReference type="EMBL" id="JAJIRN010000011">
    <property type="protein sequence ID" value="MCV2370931.1"/>
    <property type="molecule type" value="Genomic_DNA"/>
</dbReference>